<accession>A0ABZ2HG65</accession>
<evidence type="ECO:0000259" key="6">
    <source>
        <dbReference type="Pfam" id="PF05175"/>
    </source>
</evidence>
<dbReference type="Gene3D" id="1.10.8.10">
    <property type="entry name" value="DNA helicase RuvA subunit, C-terminal domain"/>
    <property type="match status" value="1"/>
</dbReference>
<keyword evidence="3 5" id="KW-0949">S-adenosyl-L-methionine</keyword>
<dbReference type="Gene3D" id="3.40.50.150">
    <property type="entry name" value="Vaccinia Virus protein VP39"/>
    <property type="match status" value="1"/>
</dbReference>
<dbReference type="HAMAP" id="MF_02126">
    <property type="entry name" value="RF_methyltr_PrmC"/>
    <property type="match status" value="1"/>
</dbReference>
<dbReference type="InterPro" id="IPR040758">
    <property type="entry name" value="PrmC_N"/>
</dbReference>
<feature type="binding site" evidence="5">
    <location>
        <position position="184"/>
    </location>
    <ligand>
        <name>S-adenosyl-L-methionine</name>
        <dbReference type="ChEBI" id="CHEBI:59789"/>
    </ligand>
</feature>
<evidence type="ECO:0000256" key="2">
    <source>
        <dbReference type="ARBA" id="ARBA00022679"/>
    </source>
</evidence>
<feature type="domain" description="Release factor glutamine methyltransferase N-terminal" evidence="7">
    <location>
        <begin position="7"/>
        <end position="77"/>
    </location>
</feature>
<organism evidence="8 9">
    <name type="scientific">Roseovarius phycicola</name>
    <dbReference type="NCBI Taxonomy" id="3080976"/>
    <lineage>
        <taxon>Bacteria</taxon>
        <taxon>Pseudomonadati</taxon>
        <taxon>Pseudomonadota</taxon>
        <taxon>Alphaproteobacteria</taxon>
        <taxon>Rhodobacterales</taxon>
        <taxon>Roseobacteraceae</taxon>
        <taxon>Roseovarius</taxon>
    </lineage>
</organism>
<feature type="binding site" evidence="5">
    <location>
        <position position="170"/>
    </location>
    <ligand>
        <name>S-adenosyl-L-methionine</name>
        <dbReference type="ChEBI" id="CHEBI:59789"/>
    </ligand>
</feature>
<evidence type="ECO:0000313" key="8">
    <source>
        <dbReference type="EMBL" id="WWR45426.1"/>
    </source>
</evidence>
<reference evidence="8 9" key="1">
    <citation type="submission" date="2023-10" db="EMBL/GenBank/DDBJ databases">
        <title>Roseovarius strain S88 nov., isolated from a marine algae.</title>
        <authorList>
            <person name="Lee M.W."/>
            <person name="Lee J.K."/>
            <person name="Kim J.M."/>
            <person name="Choi D.G."/>
            <person name="Baek J.H."/>
            <person name="Bayburt H."/>
            <person name="Jung J.J."/>
            <person name="Han D.M."/>
            <person name="Jeon C.O."/>
        </authorList>
    </citation>
    <scope>NUCLEOTIDE SEQUENCE [LARGE SCALE GENOMIC DNA]</scope>
    <source>
        <strain evidence="8 9">S88</strain>
    </source>
</reference>
<keyword evidence="9" id="KW-1185">Reference proteome</keyword>
<dbReference type="NCBIfam" id="TIGR03534">
    <property type="entry name" value="RF_mod_PrmC"/>
    <property type="match status" value="1"/>
</dbReference>
<gene>
    <name evidence="5 8" type="primary">prmC</name>
    <name evidence="8" type="ORF">RZ517_11500</name>
</gene>
<dbReference type="GO" id="GO:0032259">
    <property type="term" value="P:methylation"/>
    <property type="evidence" value="ECO:0007669"/>
    <property type="project" value="UniProtKB-KW"/>
</dbReference>
<proteinExistence type="inferred from homology"/>
<protein>
    <recommendedName>
        <fullName evidence="5">Release factor glutamine methyltransferase</fullName>
        <shortName evidence="5">RF MTase</shortName>
        <ecNumber evidence="5">2.1.1.297</ecNumber>
    </recommendedName>
    <alternativeName>
        <fullName evidence="5">N5-glutamine methyltransferase PrmC</fullName>
    </alternativeName>
    <alternativeName>
        <fullName evidence="5">Protein-(glutamine-N5) MTase PrmC</fullName>
    </alternativeName>
    <alternativeName>
        <fullName evidence="5">Protein-glutamine N-methyltransferase PrmC</fullName>
    </alternativeName>
</protein>
<dbReference type="InterPro" id="IPR019874">
    <property type="entry name" value="RF_methyltr_PrmC"/>
</dbReference>
<dbReference type="SUPFAM" id="SSF53335">
    <property type="entry name" value="S-adenosyl-L-methionine-dependent methyltransferases"/>
    <property type="match status" value="1"/>
</dbReference>
<evidence type="ECO:0000259" key="7">
    <source>
        <dbReference type="Pfam" id="PF17827"/>
    </source>
</evidence>
<evidence type="ECO:0000256" key="4">
    <source>
        <dbReference type="ARBA" id="ARBA00048391"/>
    </source>
</evidence>
<dbReference type="Proteomes" id="UP001364156">
    <property type="component" value="Chromosome"/>
</dbReference>
<dbReference type="InterPro" id="IPR004556">
    <property type="entry name" value="HemK-like"/>
</dbReference>
<comment type="similarity">
    <text evidence="5">Belongs to the protein N5-glutamine methyltransferase family. PrmC subfamily.</text>
</comment>
<dbReference type="EMBL" id="CP146069">
    <property type="protein sequence ID" value="WWR45426.1"/>
    <property type="molecule type" value="Genomic_DNA"/>
</dbReference>
<keyword evidence="1 5" id="KW-0489">Methyltransferase</keyword>
<dbReference type="Pfam" id="PF05175">
    <property type="entry name" value="MTS"/>
    <property type="match status" value="1"/>
</dbReference>
<dbReference type="PANTHER" id="PTHR18895:SF74">
    <property type="entry name" value="MTRF1L RELEASE FACTOR GLUTAMINE METHYLTRANSFERASE"/>
    <property type="match status" value="1"/>
</dbReference>
<dbReference type="InterPro" id="IPR007848">
    <property type="entry name" value="Small_mtfrase_dom"/>
</dbReference>
<dbReference type="CDD" id="cd02440">
    <property type="entry name" value="AdoMet_MTases"/>
    <property type="match status" value="1"/>
</dbReference>
<dbReference type="NCBIfam" id="TIGR00536">
    <property type="entry name" value="hemK_fam"/>
    <property type="match status" value="1"/>
</dbReference>
<dbReference type="InterPro" id="IPR050320">
    <property type="entry name" value="N5-glutamine_MTase"/>
</dbReference>
<dbReference type="Pfam" id="PF17827">
    <property type="entry name" value="PrmC_N"/>
    <property type="match status" value="1"/>
</dbReference>
<evidence type="ECO:0000256" key="3">
    <source>
        <dbReference type="ARBA" id="ARBA00022691"/>
    </source>
</evidence>
<dbReference type="InterPro" id="IPR002052">
    <property type="entry name" value="DNA_methylase_N6_adenine_CS"/>
</dbReference>
<feature type="binding site" evidence="5">
    <location>
        <begin position="184"/>
        <end position="187"/>
    </location>
    <ligand>
        <name>substrate</name>
    </ligand>
</feature>
<keyword evidence="2 5" id="KW-0808">Transferase</keyword>
<name>A0ABZ2HG65_9RHOB</name>
<evidence type="ECO:0000256" key="1">
    <source>
        <dbReference type="ARBA" id="ARBA00022603"/>
    </source>
</evidence>
<sequence length="294" mass="31813">MSQVFGDLVQQAKDALERAGIEGAAREARILAAKAADIPVDRASLSFQEVVAREAQSKLEAFIASRVLRMPLSHITGTRAFYTHEFTVTPDVLDPRPETETLIETAFESDFQHVLDLGTGSGCILLSLLAACPDAAGVGTDVSHRALDVALGNAARLELSDRCLFLTSDWYSDVEGQFDLIVSNPPYISAEEMEDLQPELTHEPRQALTDEADGLSAYRKIIPGAGAHLRPQGRLLVEIGWTQADQVAAMFETSGFTNVNVAPDLDGRDRVVGGIWPGVEAIFPQIRPISALFA</sequence>
<dbReference type="RefSeq" id="WP_338548369.1">
    <property type="nucleotide sequence ID" value="NZ_CP146069.1"/>
</dbReference>
<dbReference type="GO" id="GO:0102559">
    <property type="term" value="F:peptide chain release factor N(5)-glutamine methyltransferase activity"/>
    <property type="evidence" value="ECO:0007669"/>
    <property type="project" value="UniProtKB-EC"/>
</dbReference>
<dbReference type="PROSITE" id="PS00092">
    <property type="entry name" value="N6_MTASE"/>
    <property type="match status" value="1"/>
</dbReference>
<comment type="function">
    <text evidence="5">Methylates the class 1 translation termination release factors RF1/PrfA and RF2/PrfB on the glutamine residue of the universally conserved GGQ motif.</text>
</comment>
<dbReference type="PANTHER" id="PTHR18895">
    <property type="entry name" value="HEMK METHYLTRANSFERASE"/>
    <property type="match status" value="1"/>
</dbReference>
<feature type="domain" description="Methyltransferase small" evidence="6">
    <location>
        <begin position="99"/>
        <end position="210"/>
    </location>
</feature>
<feature type="binding site" evidence="5">
    <location>
        <begin position="118"/>
        <end position="122"/>
    </location>
    <ligand>
        <name>S-adenosyl-L-methionine</name>
        <dbReference type="ChEBI" id="CHEBI:59789"/>
    </ligand>
</feature>
<comment type="catalytic activity">
    <reaction evidence="4 5">
        <text>L-glutaminyl-[peptide chain release factor] + S-adenosyl-L-methionine = N(5)-methyl-L-glutaminyl-[peptide chain release factor] + S-adenosyl-L-homocysteine + H(+)</text>
        <dbReference type="Rhea" id="RHEA:42896"/>
        <dbReference type="Rhea" id="RHEA-COMP:10271"/>
        <dbReference type="Rhea" id="RHEA-COMP:10272"/>
        <dbReference type="ChEBI" id="CHEBI:15378"/>
        <dbReference type="ChEBI" id="CHEBI:30011"/>
        <dbReference type="ChEBI" id="CHEBI:57856"/>
        <dbReference type="ChEBI" id="CHEBI:59789"/>
        <dbReference type="ChEBI" id="CHEBI:61891"/>
        <dbReference type="EC" id="2.1.1.297"/>
    </reaction>
</comment>
<dbReference type="InterPro" id="IPR029063">
    <property type="entry name" value="SAM-dependent_MTases_sf"/>
</dbReference>
<feature type="binding site" evidence="5">
    <location>
        <position position="141"/>
    </location>
    <ligand>
        <name>S-adenosyl-L-methionine</name>
        <dbReference type="ChEBI" id="CHEBI:59789"/>
    </ligand>
</feature>
<evidence type="ECO:0000313" key="9">
    <source>
        <dbReference type="Proteomes" id="UP001364156"/>
    </source>
</evidence>
<evidence type="ECO:0000256" key="5">
    <source>
        <dbReference type="HAMAP-Rule" id="MF_02126"/>
    </source>
</evidence>
<dbReference type="EC" id="2.1.1.297" evidence="5"/>